<dbReference type="RefSeq" id="YP_009126481.1">
    <property type="nucleotide sequence ID" value="NC_026609.1"/>
</dbReference>
<evidence type="ECO:0000313" key="3">
    <source>
        <dbReference type="EMBL" id="AIS73897.1"/>
    </source>
</evidence>
<organism evidence="3 4">
    <name type="scientific">Lactobacillus phage Ldl1</name>
    <dbReference type="NCBI Taxonomy" id="1552735"/>
    <lineage>
        <taxon>Viruses</taxon>
        <taxon>Duplodnaviria</taxon>
        <taxon>Heunggongvirae</taxon>
        <taxon>Uroviricota</taxon>
        <taxon>Caudoviricetes</taxon>
        <taxon>Tybeckvirinae</taxon>
        <taxon>Lidleunavirus</taxon>
        <taxon>Lidleunavirus Ldl1</taxon>
    </lineage>
</organism>
<name>A0A0A7DML2_9CAUD</name>
<accession>A0A0A7DML2</accession>
<dbReference type="EMBL" id="KM514685">
    <property type="protein sequence ID" value="AIS73897.1"/>
    <property type="molecule type" value="Genomic_DNA"/>
</dbReference>
<keyword evidence="3" id="KW-0540">Nuclease</keyword>
<dbReference type="SUPFAM" id="SSF64496">
    <property type="entry name" value="DNA-binding domain of intron-encoded endonucleases"/>
    <property type="match status" value="1"/>
</dbReference>
<dbReference type="Gene3D" id="3.90.75.20">
    <property type="match status" value="1"/>
</dbReference>
<dbReference type="InterPro" id="IPR044925">
    <property type="entry name" value="His-Me_finger_sf"/>
</dbReference>
<feature type="domain" description="DNA endonuclease I-HmuI-like NUMOD-like" evidence="2">
    <location>
        <begin position="152"/>
        <end position="186"/>
    </location>
</feature>
<dbReference type="Gene3D" id="1.10.10.10">
    <property type="entry name" value="Winged helix-like DNA-binding domain superfamily/Winged helix DNA-binding domain"/>
    <property type="match status" value="1"/>
</dbReference>
<sequence length="220" mass="25610">MKNIEKQAVVWKTYPEYPFIEVNQFGEIRTKDRIVRGKGGYKYHIKGRVLKQYDNRRGRGYLFVNVNVNGKQFHLYVHRAVATCFIPNPNDLPEVNHIDNNPKNNIVSNLEWCTHEYNTEYREKYGIPAKEFSKVLRKPVIAINLESFKVFWFESQNDAAYQLGANQGRISDVVNGKLNKTHGYWFCRVNKHTIEKVIAKFGDEVASKVENLIGGELKLE</sequence>
<dbReference type="OrthoDB" id="21336at10239"/>
<keyword evidence="3" id="KW-0255">Endonuclease</keyword>
<dbReference type="InterPro" id="IPR010902">
    <property type="entry name" value="NUMOD4"/>
</dbReference>
<keyword evidence="3" id="KW-0378">Hydrolase</keyword>
<evidence type="ECO:0000259" key="1">
    <source>
        <dbReference type="Pfam" id="PF07463"/>
    </source>
</evidence>
<dbReference type="InterPro" id="IPR054307">
    <property type="entry name" value="I-HmuI_NUMOD-like"/>
</dbReference>
<dbReference type="Pfam" id="PF22083">
    <property type="entry name" value="I-HmuI_NUMOD-like"/>
    <property type="match status" value="1"/>
</dbReference>
<evidence type="ECO:0000259" key="2">
    <source>
        <dbReference type="Pfam" id="PF22083"/>
    </source>
</evidence>
<dbReference type="InterPro" id="IPR003647">
    <property type="entry name" value="Intron_nuc_1_rpt"/>
</dbReference>
<dbReference type="Pfam" id="PF07463">
    <property type="entry name" value="NUMOD4"/>
    <property type="match status" value="1"/>
</dbReference>
<dbReference type="SUPFAM" id="SSF54060">
    <property type="entry name" value="His-Me finger endonucleases"/>
    <property type="match status" value="1"/>
</dbReference>
<dbReference type="GO" id="GO:0016788">
    <property type="term" value="F:hydrolase activity, acting on ester bonds"/>
    <property type="evidence" value="ECO:0007669"/>
    <property type="project" value="InterPro"/>
</dbReference>
<protein>
    <submittedName>
        <fullName evidence="3">HNH endonuclease</fullName>
    </submittedName>
</protein>
<proteinExistence type="predicted"/>
<gene>
    <name evidence="3" type="ORF">LDL_039</name>
</gene>
<dbReference type="GO" id="GO:0004519">
    <property type="term" value="F:endonuclease activity"/>
    <property type="evidence" value="ECO:0007669"/>
    <property type="project" value="UniProtKB-KW"/>
</dbReference>
<keyword evidence="4" id="KW-1185">Reference proteome</keyword>
<feature type="domain" description="NUMOD4" evidence="1">
    <location>
        <begin position="10"/>
        <end position="66"/>
    </location>
</feature>
<evidence type="ECO:0000313" key="4">
    <source>
        <dbReference type="Proteomes" id="UP000030928"/>
    </source>
</evidence>
<reference evidence="3 4" key="1">
    <citation type="journal article" date="2014" name="Appl. Environ. Microbiol.">
        <title>Genome and proteome analysis of bacteriophage Ldl1 reveals the existence of a novel phage group infecting Lactobacillus delbrueckii subsp. Lactis.</title>
        <authorList>
            <person name="Casey E."/>
            <person name="Mahony J."/>
            <person name="Neve H."/>
            <person name="Noben J.P."/>
            <person name="Bello F.D."/>
            <person name="van Sinderen D."/>
        </authorList>
    </citation>
    <scope>NUCLEOTIDE SEQUENCE [LARGE SCALE GENOMIC DNA]</scope>
    <source>
        <strain evidence="3">Ldl1</strain>
    </source>
</reference>
<dbReference type="KEGG" id="vg:23681242"/>
<dbReference type="Proteomes" id="UP000030928">
    <property type="component" value="Segment"/>
</dbReference>
<dbReference type="SMART" id="SM00497">
    <property type="entry name" value="IENR1"/>
    <property type="match status" value="1"/>
</dbReference>
<dbReference type="GeneID" id="23681242"/>
<dbReference type="InterPro" id="IPR036388">
    <property type="entry name" value="WH-like_DNA-bd_sf"/>
</dbReference>